<evidence type="ECO:0000313" key="3">
    <source>
        <dbReference type="Proteomes" id="UP001642464"/>
    </source>
</evidence>
<organism evidence="2 3">
    <name type="scientific">Durusdinium trenchii</name>
    <dbReference type="NCBI Taxonomy" id="1381693"/>
    <lineage>
        <taxon>Eukaryota</taxon>
        <taxon>Sar</taxon>
        <taxon>Alveolata</taxon>
        <taxon>Dinophyceae</taxon>
        <taxon>Suessiales</taxon>
        <taxon>Symbiodiniaceae</taxon>
        <taxon>Durusdinium</taxon>
    </lineage>
</organism>
<reference evidence="2 3" key="1">
    <citation type="submission" date="2024-02" db="EMBL/GenBank/DDBJ databases">
        <authorList>
            <person name="Chen Y."/>
            <person name="Shah S."/>
            <person name="Dougan E. K."/>
            <person name="Thang M."/>
            <person name="Chan C."/>
        </authorList>
    </citation>
    <scope>NUCLEOTIDE SEQUENCE [LARGE SCALE GENOMIC DNA]</scope>
</reference>
<accession>A0ABP0HJ07</accession>
<keyword evidence="3" id="KW-1185">Reference proteome</keyword>
<feature type="compositionally biased region" description="Basic and acidic residues" evidence="1">
    <location>
        <begin position="94"/>
        <end position="106"/>
    </location>
</feature>
<sequence>MPWQGNWGKGWRSWKEEMEREWADEDEKDQWLQARRDRWADGGQSSSEEGKGPARRPEGKGQKGKKGKGEGKKGPERRSDTEEKGQKGKGKGKKGPEKRPATEEKGKKGKGKGKQGSERRPEAEEKGKGGQEEKGKKGHERRPVFEPEHWEGRPEWDPFWQEGLAEERAAFLELQQKLKFHEETQKAIQGLKEGQLSEDEFWNKLCKNEKTALWKKFECERNKSPEARKAWLEMEGKGVMEKKKQLLLHFIKTGQKSAGGLKQSQEASQSKQENELFEWVPWKQVQDWYGKDEALARVEQGLLPVRKVGRKFFEFLLVKQQTTLSLEQKKRLAAEQEMALKGPELLACKKALAAGRTEKEWEALWSERRPEKSFQLEDALSESSSDTSPGEEVATEEEADAALTFLRGLRKGQKKTKEEKKAEQESKKQQLKAAKEEKQKKLEAEKLAKQKAAAEKWSKKLEEATQVGEDEKETKVKKILSIVSKEVADLKKACKKASSSDWGKHELANLSKCRDELEDLQMDCLESVKEKLLQSAAALKASKKLIEK</sequence>
<feature type="compositionally biased region" description="Basic and acidic residues" evidence="1">
    <location>
        <begin position="415"/>
        <end position="447"/>
    </location>
</feature>
<feature type="compositionally biased region" description="Basic and acidic residues" evidence="1">
    <location>
        <begin position="48"/>
        <end position="86"/>
    </location>
</feature>
<evidence type="ECO:0000313" key="2">
    <source>
        <dbReference type="EMBL" id="CAK8989932.1"/>
    </source>
</evidence>
<feature type="compositionally biased region" description="Basic and acidic residues" evidence="1">
    <location>
        <begin position="115"/>
        <end position="156"/>
    </location>
</feature>
<gene>
    <name evidence="2" type="ORF">SCF082_LOCUS2036</name>
</gene>
<evidence type="ECO:0000256" key="1">
    <source>
        <dbReference type="SAM" id="MobiDB-lite"/>
    </source>
</evidence>
<dbReference type="Proteomes" id="UP001642464">
    <property type="component" value="Unassembled WGS sequence"/>
</dbReference>
<feature type="region of interest" description="Disordered" evidence="1">
    <location>
        <begin position="368"/>
        <end position="398"/>
    </location>
</feature>
<name>A0ABP0HJ07_9DINO</name>
<feature type="region of interest" description="Disordered" evidence="1">
    <location>
        <begin position="410"/>
        <end position="447"/>
    </location>
</feature>
<dbReference type="EMBL" id="CAXAMM010001002">
    <property type="protein sequence ID" value="CAK8989932.1"/>
    <property type="molecule type" value="Genomic_DNA"/>
</dbReference>
<feature type="region of interest" description="Disordered" evidence="1">
    <location>
        <begin position="1"/>
        <end position="156"/>
    </location>
</feature>
<comment type="caution">
    <text evidence="2">The sequence shown here is derived from an EMBL/GenBank/DDBJ whole genome shotgun (WGS) entry which is preliminary data.</text>
</comment>
<protein>
    <submittedName>
        <fullName evidence="2">Uncharacterized protein</fullName>
    </submittedName>
</protein>
<proteinExistence type="predicted"/>